<dbReference type="SMART" id="SM00091">
    <property type="entry name" value="PAS"/>
    <property type="match status" value="5"/>
</dbReference>
<dbReference type="AlphaFoldDB" id="C7RJF2"/>
<dbReference type="SMART" id="SM00304">
    <property type="entry name" value="HAMP"/>
    <property type="match status" value="1"/>
</dbReference>
<organism evidence="17">
    <name type="scientific">Accumulibacter regalis</name>
    <dbReference type="NCBI Taxonomy" id="522306"/>
    <lineage>
        <taxon>Bacteria</taxon>
        <taxon>Pseudomonadati</taxon>
        <taxon>Pseudomonadota</taxon>
        <taxon>Betaproteobacteria</taxon>
        <taxon>Candidatus Accumulibacter</taxon>
    </lineage>
</organism>
<dbReference type="Gene3D" id="2.10.70.100">
    <property type="match status" value="1"/>
</dbReference>
<sequence length="1244" mass="137882" precursor="true">MASARPLRLWLALRIALAGMVPLAMVAVLIVGVLLPQRRADLDTGYQGLAGALAAQVETHLLGAERQLRAIAEDFRSHPGDHSAPNWSRTLDAHAGTGDGFAAIYLADPDGSAYAVGLPRAERGRRRDLVHLDLSERAALREARQQNEEVWSAAFLSTVTGRLAVSVAIPLSEQVLVGQIALDRLALLLGRSPAESAMHTIILDAQGQIIAHSAGVQSGAPFSVDHLPGIRDALLGHRTTQDFAVDGEMFVGTSVSIPRFGWILLVAQPHSDTLRPFLSTAWVLAAGALAALLLTVVMALTMARSLARPIGRYAEQAHAIAGGDYSQPWPVYRIREFDRLAGDLERMALAIRQREQELAKSEARYRSVIASAPLAIFQFDERGVFALSEGKGLARVGLVAGEAVGQSLFELYRGYPELCDYARRAIGGEPLHFVSRFGDTWFDTCFSPVRDAAGCLQVMGVAVDISERLHAEKALRESEARLRTAIESIPFDLFLIGPDGRYVLQNTACRKAWGDVLGKYPGDVTDDTAILARWDDNNKRALAGEIVEEDVRLTVGNEERYLHNIIAPIKDGDDIRGILGINIDITERKRSAELLELMRLSVEYGSDAIFWMNRDGSIAYVNEQACRSLGYVRADLLQLRLWEVDPNYSTDTWDEAWRALTETGSFHAETRHRRHDGSEFPVEVNAIAITYEGRTYAIGFACDITERKRDHEILKRSETDLQLAVEVAGLGHWKWDIRTGELIWSERCKALYGLPPDTELTYERFLARVHPDDRARVDALLREALEKRGGYELEKRLVWPDGSVRWTSSMGRVICDSDDQPVLMVGVTLDITERKQAEDALRLTQFTVDRTADAVFLIDAESRFKYVNEAACVALDYTREELTSMSIPDIDPDVSDQMASDIFQDLKRQGSLRFETRHRRKDGTTFPVEVNANYIAFSGEELNSCFVRNITERKRAEDELERHQEHLEELVTERTAELRQAMEQLVQAEKLAALGHLVAGMAHELNTPLGNARVVASSLGAEVRNFAAAVDAGALRRSQVATFLERSREAVELLERNAARAADLISNFKQVAVDQASARRRRFDLRQTVEELLVTLQPQLKRTAHRIELDIPRELELDSYPGPLEQVLANLVGNSLTHGFAGIEAGLIRVRAAPLDGDRVQIDYTDDGVGIPDGLLHRIFEPFFTTRLGQGGSGLGLYIVYNLVTGVLGGTIRGFSDVGKGVAFVLILPRIASERTLQTDTHEQ</sequence>
<dbReference type="InterPro" id="IPR036890">
    <property type="entry name" value="HATPase_C_sf"/>
</dbReference>
<dbReference type="PRINTS" id="PR00344">
    <property type="entry name" value="BCTRLSENSOR"/>
</dbReference>
<feature type="domain" description="PAS" evidence="14">
    <location>
        <begin position="717"/>
        <end position="788"/>
    </location>
</feature>
<feature type="domain" description="PAS" evidence="14">
    <location>
        <begin position="361"/>
        <end position="412"/>
    </location>
</feature>
<dbReference type="PROSITE" id="PS50885">
    <property type="entry name" value="HAMP"/>
    <property type="match status" value="1"/>
</dbReference>
<dbReference type="PROSITE" id="PS50113">
    <property type="entry name" value="PAC"/>
    <property type="match status" value="4"/>
</dbReference>
<dbReference type="InterPro" id="IPR000700">
    <property type="entry name" value="PAS-assoc_C"/>
</dbReference>
<dbReference type="GO" id="GO:0005886">
    <property type="term" value="C:plasma membrane"/>
    <property type="evidence" value="ECO:0007669"/>
    <property type="project" value="UniProtKB-SubCell"/>
</dbReference>
<dbReference type="CDD" id="cd00082">
    <property type="entry name" value="HisKA"/>
    <property type="match status" value="1"/>
</dbReference>
<dbReference type="Pfam" id="PF02743">
    <property type="entry name" value="dCache_1"/>
    <property type="match status" value="1"/>
</dbReference>
<proteinExistence type="predicted"/>
<evidence type="ECO:0000256" key="9">
    <source>
        <dbReference type="ARBA" id="ARBA00022989"/>
    </source>
</evidence>
<feature type="transmembrane region" description="Helical" evidence="12">
    <location>
        <begin position="12"/>
        <end position="35"/>
    </location>
</feature>
<evidence type="ECO:0000259" key="14">
    <source>
        <dbReference type="PROSITE" id="PS50112"/>
    </source>
</evidence>
<evidence type="ECO:0000256" key="12">
    <source>
        <dbReference type="SAM" id="Phobius"/>
    </source>
</evidence>
<evidence type="ECO:0000313" key="17">
    <source>
        <dbReference type="EMBL" id="ACV33516.1"/>
    </source>
</evidence>
<keyword evidence="9 12" id="KW-1133">Transmembrane helix</keyword>
<keyword evidence="6" id="KW-0808">Transferase</keyword>
<dbReference type="SMART" id="SM00387">
    <property type="entry name" value="HATPase_c"/>
    <property type="match status" value="1"/>
</dbReference>
<feature type="domain" description="PAC" evidence="15">
    <location>
        <begin position="791"/>
        <end position="843"/>
    </location>
</feature>
<protein>
    <recommendedName>
        <fullName evidence="3">histidine kinase</fullName>
        <ecNumber evidence="3">2.7.13.3</ecNumber>
    </recommendedName>
</protein>
<keyword evidence="8 17" id="KW-0418">Kinase</keyword>
<dbReference type="KEGG" id="app:CAP2UW1_0157"/>
<dbReference type="Pfam" id="PF13426">
    <property type="entry name" value="PAS_9"/>
    <property type="match status" value="2"/>
</dbReference>
<dbReference type="CDD" id="cd00130">
    <property type="entry name" value="PAS"/>
    <property type="match status" value="3"/>
</dbReference>
<dbReference type="InterPro" id="IPR035965">
    <property type="entry name" value="PAS-like_dom_sf"/>
</dbReference>
<reference evidence="17" key="2">
    <citation type="submission" date="2009-09" db="EMBL/GenBank/DDBJ databases">
        <title>Complete sequence of chromosome of Candidatus Accumulibacter phosphatis clade IIA str. UW-1.</title>
        <authorList>
            <consortium name="US DOE Joint Genome Institute"/>
            <person name="Martin H.G."/>
            <person name="Ivanova N."/>
            <person name="Kunin V."/>
            <person name="Warnecke F."/>
            <person name="Barry K."/>
            <person name="He S."/>
            <person name="Salamov A."/>
            <person name="Szeto E."/>
            <person name="Dalin E."/>
            <person name="Pangilinan J.L."/>
            <person name="Lapidus A."/>
            <person name="Lowry S."/>
            <person name="Kyrpides N.C."/>
            <person name="McMahon K.D."/>
            <person name="Hugenholtz P."/>
        </authorList>
    </citation>
    <scope>NUCLEOTIDE SEQUENCE [LARGE SCALE GENOMIC DNA]</scope>
    <source>
        <strain evidence="17">UW-1</strain>
    </source>
</reference>
<evidence type="ECO:0000256" key="7">
    <source>
        <dbReference type="ARBA" id="ARBA00022692"/>
    </source>
</evidence>
<dbReference type="InterPro" id="IPR033479">
    <property type="entry name" value="dCache_1"/>
</dbReference>
<dbReference type="InterPro" id="IPR000014">
    <property type="entry name" value="PAS"/>
</dbReference>
<feature type="domain" description="Histidine kinase" evidence="13">
    <location>
        <begin position="1000"/>
        <end position="1232"/>
    </location>
</feature>
<feature type="domain" description="PAC" evidence="15">
    <location>
        <begin position="912"/>
        <end position="962"/>
    </location>
</feature>
<keyword evidence="7 12" id="KW-0812">Transmembrane</keyword>
<dbReference type="SUPFAM" id="SSF158472">
    <property type="entry name" value="HAMP domain-like"/>
    <property type="match status" value="1"/>
</dbReference>
<dbReference type="InterPro" id="IPR001610">
    <property type="entry name" value="PAC"/>
</dbReference>
<evidence type="ECO:0000256" key="3">
    <source>
        <dbReference type="ARBA" id="ARBA00012438"/>
    </source>
</evidence>
<dbReference type="PROSITE" id="PS50109">
    <property type="entry name" value="HIS_KIN"/>
    <property type="match status" value="1"/>
</dbReference>
<dbReference type="eggNOG" id="COG2202">
    <property type="taxonomic scope" value="Bacteria"/>
</dbReference>
<dbReference type="SMART" id="SM00388">
    <property type="entry name" value="HisKA"/>
    <property type="match status" value="1"/>
</dbReference>
<feature type="domain" description="PAC" evidence="15">
    <location>
        <begin position="666"/>
        <end position="716"/>
    </location>
</feature>
<comment type="catalytic activity">
    <reaction evidence="1">
        <text>ATP + protein L-histidine = ADP + protein N-phospho-L-histidine.</text>
        <dbReference type="EC" id="2.7.13.3"/>
    </reaction>
</comment>
<dbReference type="Gene3D" id="3.30.450.20">
    <property type="entry name" value="PAS domain"/>
    <property type="match status" value="6"/>
</dbReference>
<feature type="coiled-coil region" evidence="11">
    <location>
        <begin position="953"/>
        <end position="991"/>
    </location>
</feature>
<keyword evidence="5" id="KW-0597">Phosphoprotein</keyword>
<evidence type="ECO:0000256" key="1">
    <source>
        <dbReference type="ARBA" id="ARBA00000085"/>
    </source>
</evidence>
<keyword evidence="10 12" id="KW-0472">Membrane</keyword>
<dbReference type="InterPro" id="IPR003660">
    <property type="entry name" value="HAMP_dom"/>
</dbReference>
<gene>
    <name evidence="17" type="ordered locus">CAP2UW1_0157</name>
</gene>
<dbReference type="HOGENOM" id="CLU_000445_133_2_4"/>
<accession>C7RJF2</accession>
<evidence type="ECO:0000256" key="6">
    <source>
        <dbReference type="ARBA" id="ARBA00022679"/>
    </source>
</evidence>
<dbReference type="Gene3D" id="1.10.287.130">
    <property type="match status" value="1"/>
</dbReference>
<dbReference type="Gene3D" id="6.10.340.10">
    <property type="match status" value="1"/>
</dbReference>
<dbReference type="eggNOG" id="COG4191">
    <property type="taxonomic scope" value="Bacteria"/>
</dbReference>
<evidence type="ECO:0000259" key="16">
    <source>
        <dbReference type="PROSITE" id="PS50885"/>
    </source>
</evidence>
<feature type="domain" description="PAC" evidence="15">
    <location>
        <begin position="547"/>
        <end position="597"/>
    </location>
</feature>
<dbReference type="InterPro" id="IPR004358">
    <property type="entry name" value="Sig_transdc_His_kin-like_C"/>
</dbReference>
<dbReference type="InterPro" id="IPR013655">
    <property type="entry name" value="PAS_fold_3"/>
</dbReference>
<dbReference type="SUPFAM" id="SSF55785">
    <property type="entry name" value="PYP-like sensor domain (PAS domain)"/>
    <property type="match status" value="5"/>
</dbReference>
<dbReference type="InterPro" id="IPR003661">
    <property type="entry name" value="HisK_dim/P_dom"/>
</dbReference>
<dbReference type="PROSITE" id="PS50112">
    <property type="entry name" value="PAS"/>
    <property type="match status" value="4"/>
</dbReference>
<evidence type="ECO:0000259" key="15">
    <source>
        <dbReference type="PROSITE" id="PS50113"/>
    </source>
</evidence>
<dbReference type="InterPro" id="IPR003594">
    <property type="entry name" value="HATPase_dom"/>
</dbReference>
<dbReference type="SUPFAM" id="SSF55874">
    <property type="entry name" value="ATPase domain of HSP90 chaperone/DNA topoisomerase II/histidine kinase"/>
    <property type="match status" value="1"/>
</dbReference>
<evidence type="ECO:0000256" key="4">
    <source>
        <dbReference type="ARBA" id="ARBA00022475"/>
    </source>
</evidence>
<keyword evidence="4" id="KW-1003">Cell membrane</keyword>
<dbReference type="STRING" id="522306.CAP2UW1_0157"/>
<evidence type="ECO:0000256" key="2">
    <source>
        <dbReference type="ARBA" id="ARBA00004651"/>
    </source>
</evidence>
<dbReference type="SUPFAM" id="SSF47384">
    <property type="entry name" value="Homodimeric domain of signal transducing histidine kinase"/>
    <property type="match status" value="1"/>
</dbReference>
<dbReference type="Pfam" id="PF08447">
    <property type="entry name" value="PAS_3"/>
    <property type="match status" value="1"/>
</dbReference>
<dbReference type="EMBL" id="CP001715">
    <property type="protein sequence ID" value="ACV33516.1"/>
    <property type="molecule type" value="Genomic_DNA"/>
</dbReference>
<dbReference type="Pfam" id="PF08448">
    <property type="entry name" value="PAS_4"/>
    <property type="match status" value="2"/>
</dbReference>
<comment type="subcellular location">
    <subcellularLocation>
        <location evidence="2">Cell membrane</location>
        <topology evidence="2">Multi-pass membrane protein</topology>
    </subcellularLocation>
</comment>
<dbReference type="InterPro" id="IPR036097">
    <property type="entry name" value="HisK_dim/P_sf"/>
</dbReference>
<name>C7RJF2_ACCRE</name>
<evidence type="ECO:0000256" key="10">
    <source>
        <dbReference type="ARBA" id="ARBA00023136"/>
    </source>
</evidence>
<evidence type="ECO:0000259" key="13">
    <source>
        <dbReference type="PROSITE" id="PS50109"/>
    </source>
</evidence>
<feature type="domain" description="PAS" evidence="14">
    <location>
        <begin position="848"/>
        <end position="909"/>
    </location>
</feature>
<feature type="domain" description="HAMP" evidence="16">
    <location>
        <begin position="304"/>
        <end position="356"/>
    </location>
</feature>
<dbReference type="Gene3D" id="3.30.565.10">
    <property type="entry name" value="Histidine kinase-like ATPase, C-terminal domain"/>
    <property type="match status" value="1"/>
</dbReference>
<dbReference type="CDD" id="cd18774">
    <property type="entry name" value="PDC2_HK_sensor"/>
    <property type="match status" value="1"/>
</dbReference>
<dbReference type="CDD" id="cd00075">
    <property type="entry name" value="HATPase"/>
    <property type="match status" value="1"/>
</dbReference>
<dbReference type="NCBIfam" id="TIGR00229">
    <property type="entry name" value="sensory_box"/>
    <property type="match status" value="5"/>
</dbReference>
<dbReference type="InterPro" id="IPR052162">
    <property type="entry name" value="Sensor_kinase/Photoreceptor"/>
</dbReference>
<dbReference type="eggNOG" id="COG5000">
    <property type="taxonomic scope" value="Bacteria"/>
</dbReference>
<dbReference type="OrthoDB" id="9177862at2"/>
<dbReference type="SMART" id="SM00086">
    <property type="entry name" value="PAC"/>
    <property type="match status" value="4"/>
</dbReference>
<evidence type="ECO:0000256" key="11">
    <source>
        <dbReference type="SAM" id="Coils"/>
    </source>
</evidence>
<dbReference type="PANTHER" id="PTHR43304">
    <property type="entry name" value="PHYTOCHROME-LIKE PROTEIN CPH1"/>
    <property type="match status" value="1"/>
</dbReference>
<feature type="transmembrane region" description="Helical" evidence="12">
    <location>
        <begin position="281"/>
        <end position="303"/>
    </location>
</feature>
<dbReference type="Pfam" id="PF02518">
    <property type="entry name" value="HATPase_c"/>
    <property type="match status" value="1"/>
</dbReference>
<evidence type="ECO:0000256" key="5">
    <source>
        <dbReference type="ARBA" id="ARBA00022553"/>
    </source>
</evidence>
<dbReference type="GO" id="GO:0000155">
    <property type="term" value="F:phosphorelay sensor kinase activity"/>
    <property type="evidence" value="ECO:0007669"/>
    <property type="project" value="InterPro"/>
</dbReference>
<keyword evidence="11" id="KW-0175">Coiled coil</keyword>
<feature type="domain" description="PAS" evidence="14">
    <location>
        <begin position="594"/>
        <end position="637"/>
    </location>
</feature>
<dbReference type="Pfam" id="PF00672">
    <property type="entry name" value="HAMP"/>
    <property type="match status" value="1"/>
</dbReference>
<dbReference type="PANTHER" id="PTHR43304:SF1">
    <property type="entry name" value="PAC DOMAIN-CONTAINING PROTEIN"/>
    <property type="match status" value="1"/>
</dbReference>
<dbReference type="EC" id="2.7.13.3" evidence="3"/>
<dbReference type="InterPro" id="IPR005467">
    <property type="entry name" value="His_kinase_dom"/>
</dbReference>
<dbReference type="CDD" id="cd06225">
    <property type="entry name" value="HAMP"/>
    <property type="match status" value="1"/>
</dbReference>
<dbReference type="InterPro" id="IPR013656">
    <property type="entry name" value="PAS_4"/>
</dbReference>
<reference evidence="17" key="1">
    <citation type="submission" date="2009-08" db="EMBL/GenBank/DDBJ databases">
        <authorList>
            <consortium name="US DOE Joint Genome Institute"/>
            <person name="Lucas S."/>
            <person name="Copeland A."/>
            <person name="Lapidus A."/>
            <person name="Glavina del Rio T."/>
            <person name="Dalin E."/>
            <person name="Tice H."/>
            <person name="Bruce D."/>
            <person name="Barry K."/>
            <person name="Pitluck S."/>
            <person name="Lowry S."/>
            <person name="Larimer F."/>
            <person name="Land M."/>
            <person name="Hauser L."/>
            <person name="Kyrpides N."/>
            <person name="Ivanova N."/>
            <person name="McMahon K.D."/>
            <person name="Hugenholtz P."/>
        </authorList>
    </citation>
    <scope>NUCLEOTIDE SEQUENCE</scope>
    <source>
        <strain evidence="17">UW-1</strain>
    </source>
</reference>
<evidence type="ECO:0000256" key="8">
    <source>
        <dbReference type="ARBA" id="ARBA00022777"/>
    </source>
</evidence>